<reference evidence="8" key="1">
    <citation type="journal article" date="2014" name="Insect Biochem. Mol. Biol.">
        <title>An insight into the sialome of the frog biting fly, Corethrella appendiculata.</title>
        <authorList>
            <person name="Ribeiro J.M.C."/>
            <person name="Chagas A.C."/>
            <person name="Pham V.M."/>
            <person name="Lounibos L.P."/>
            <person name="Calvo E."/>
        </authorList>
    </citation>
    <scope>NUCLEOTIDE SEQUENCE</scope>
    <source>
        <tissue evidence="8">Salivary glands</tissue>
    </source>
</reference>
<evidence type="ECO:0000256" key="2">
    <source>
        <dbReference type="ARBA" id="ARBA00007863"/>
    </source>
</evidence>
<dbReference type="GO" id="GO:0022857">
    <property type="term" value="F:transmembrane transporter activity"/>
    <property type="evidence" value="ECO:0007669"/>
    <property type="project" value="InterPro"/>
</dbReference>
<keyword evidence="5 7" id="KW-1133">Transmembrane helix</keyword>
<feature type="transmembrane region" description="Helical" evidence="7">
    <location>
        <begin position="327"/>
        <end position="349"/>
    </location>
</feature>
<keyword evidence="6 7" id="KW-0472">Membrane</keyword>
<feature type="transmembrane region" description="Helical" evidence="7">
    <location>
        <begin position="91"/>
        <end position="112"/>
    </location>
</feature>
<feature type="transmembrane region" description="Helical" evidence="7">
    <location>
        <begin position="182"/>
        <end position="202"/>
    </location>
</feature>
<keyword evidence="4 7" id="KW-0812">Transmembrane</keyword>
<evidence type="ECO:0000256" key="3">
    <source>
        <dbReference type="ARBA" id="ARBA00022448"/>
    </source>
</evidence>
<accession>U5EUX3</accession>
<evidence type="ECO:0000256" key="7">
    <source>
        <dbReference type="SAM" id="Phobius"/>
    </source>
</evidence>
<evidence type="ECO:0000256" key="1">
    <source>
        <dbReference type="ARBA" id="ARBA00004141"/>
    </source>
</evidence>
<evidence type="ECO:0000256" key="6">
    <source>
        <dbReference type="ARBA" id="ARBA00023136"/>
    </source>
</evidence>
<dbReference type="PANTHER" id="PTHR13146:SF0">
    <property type="entry name" value="SOLUTE CARRIER FAMILY 35 MEMBER F6"/>
    <property type="match status" value="1"/>
</dbReference>
<dbReference type="PANTHER" id="PTHR13146">
    <property type="match status" value="1"/>
</dbReference>
<feature type="transmembrane region" description="Helical" evidence="7">
    <location>
        <begin position="46"/>
        <end position="71"/>
    </location>
</feature>
<evidence type="ECO:0000256" key="4">
    <source>
        <dbReference type="ARBA" id="ARBA00022692"/>
    </source>
</evidence>
<comment type="subcellular location">
    <subcellularLocation>
        <location evidence="1">Membrane</location>
        <topology evidence="1">Multi-pass membrane protein</topology>
    </subcellularLocation>
</comment>
<evidence type="ECO:0000256" key="5">
    <source>
        <dbReference type="ARBA" id="ARBA00022989"/>
    </source>
</evidence>
<dbReference type="PIRSF" id="PIRSF036436">
    <property type="entry name" value="UCP036436"/>
    <property type="match status" value="1"/>
</dbReference>
<dbReference type="InterPro" id="IPR009262">
    <property type="entry name" value="SLC35_F1/F2/F6"/>
</dbReference>
<feature type="transmembrane region" description="Helical" evidence="7">
    <location>
        <begin position="300"/>
        <end position="321"/>
    </location>
</feature>
<dbReference type="SUPFAM" id="SSF103481">
    <property type="entry name" value="Multidrug resistance efflux transporter EmrE"/>
    <property type="match status" value="1"/>
</dbReference>
<feature type="transmembrane region" description="Helical" evidence="7">
    <location>
        <begin position="268"/>
        <end position="288"/>
    </location>
</feature>
<dbReference type="AlphaFoldDB" id="U5EUX3"/>
<dbReference type="Pfam" id="PF06027">
    <property type="entry name" value="SLC35F"/>
    <property type="match status" value="1"/>
</dbReference>
<feature type="transmembrane region" description="Helical" evidence="7">
    <location>
        <begin position="214"/>
        <end position="238"/>
    </location>
</feature>
<name>U5EUX3_9DIPT</name>
<proteinExistence type="evidence at transcript level"/>
<evidence type="ECO:0000313" key="8">
    <source>
        <dbReference type="EMBL" id="JAB57734.1"/>
    </source>
</evidence>
<dbReference type="InterPro" id="IPR037185">
    <property type="entry name" value="EmrE-like"/>
</dbReference>
<dbReference type="InterPro" id="IPR012404">
    <property type="entry name" value="UCP036436"/>
</dbReference>
<protein>
    <submittedName>
        <fullName evidence="8">Putative solute carrier family 35 member f6</fullName>
    </submittedName>
</protein>
<feature type="transmembrane region" description="Helical" evidence="7">
    <location>
        <begin position="124"/>
        <end position="141"/>
    </location>
</feature>
<dbReference type="GO" id="GO:0016020">
    <property type="term" value="C:membrane"/>
    <property type="evidence" value="ECO:0007669"/>
    <property type="project" value="UniProtKB-SubCell"/>
</dbReference>
<dbReference type="EMBL" id="GANO01002137">
    <property type="protein sequence ID" value="JAB57734.1"/>
    <property type="molecule type" value="mRNA"/>
</dbReference>
<comment type="similarity">
    <text evidence="2">Belongs to the SLC35F solute transporter family.</text>
</comment>
<feature type="transmembrane region" description="Helical" evidence="7">
    <location>
        <begin position="153"/>
        <end position="170"/>
    </location>
</feature>
<sequence>MAWSKYQLILAATLVITGSINTLSTKWADNLSARGSDGNVRKFEHPFVQACAMFLGEFLCLLTFKFAYYYLRRKNDGSEDRHDLVKGNRDFSPFILLLPALCDMIATSIMYVGLNLTYASSFQMFRGSVIVFVGMLSVAFLNRQLVAREWSGIAIIILGLAIVGASDFLANDGGASKSRNDVITGDLLIISAQIITAVQMVYEEKYVAGLDIPALQAVGWEGFFGFCVLGLLLIPMYYIHVPAPFNTNAHGVLEDLPDALVQIGNNPFLIMAIGGTIISIAFFNFAGISVTKEISATTRMVLDSVRTLVIWTVALLLQWQIFHWLQVLGFSLLLFGMCLYNNILISNGISAVRRWYLRRVYGEMTEEIIVNRQADA</sequence>
<organism evidence="8">
    <name type="scientific">Corethrella appendiculata</name>
    <dbReference type="NCBI Taxonomy" id="1370023"/>
    <lineage>
        <taxon>Eukaryota</taxon>
        <taxon>Metazoa</taxon>
        <taxon>Ecdysozoa</taxon>
        <taxon>Arthropoda</taxon>
        <taxon>Hexapoda</taxon>
        <taxon>Insecta</taxon>
        <taxon>Pterygota</taxon>
        <taxon>Neoptera</taxon>
        <taxon>Endopterygota</taxon>
        <taxon>Diptera</taxon>
        <taxon>Nematocera</taxon>
        <taxon>Culicoidea</taxon>
        <taxon>Chaoboridae</taxon>
        <taxon>Corethrella</taxon>
    </lineage>
</organism>
<keyword evidence="3" id="KW-0813">Transport</keyword>